<comment type="caution">
    <text evidence="1">The sequence shown here is derived from an EMBL/GenBank/DDBJ whole genome shotgun (WGS) entry which is preliminary data.</text>
</comment>
<accession>A0A1E7L380</accession>
<reference evidence="1 2" key="1">
    <citation type="journal article" date="2016" name="Front. Microbiol.">
        <title>Comparative Genomics Analysis of Streptomyces Species Reveals Their Adaptation to the Marine Environment and Their Diversity at the Genomic Level.</title>
        <authorList>
            <person name="Tian X."/>
            <person name="Zhang Z."/>
            <person name="Yang T."/>
            <person name="Chen M."/>
            <person name="Li J."/>
            <person name="Chen F."/>
            <person name="Yang J."/>
            <person name="Li W."/>
            <person name="Zhang B."/>
            <person name="Zhang Z."/>
            <person name="Wu J."/>
            <person name="Zhang C."/>
            <person name="Long L."/>
            <person name="Xiao J."/>
        </authorList>
    </citation>
    <scope>NUCLEOTIDE SEQUENCE [LARGE SCALE GENOMIC DNA]</scope>
    <source>
        <strain evidence="1 2">SCSIO 10429</strain>
    </source>
</reference>
<gene>
    <name evidence="1" type="ORF">AN218_17265</name>
</gene>
<dbReference type="EMBL" id="LJGW01000293">
    <property type="protein sequence ID" value="OEV10503.1"/>
    <property type="molecule type" value="Genomic_DNA"/>
</dbReference>
<keyword evidence="2" id="KW-1185">Reference proteome</keyword>
<organism evidence="1 2">
    <name type="scientific">Streptomyces nanshensis</name>
    <dbReference type="NCBI Taxonomy" id="518642"/>
    <lineage>
        <taxon>Bacteria</taxon>
        <taxon>Bacillati</taxon>
        <taxon>Actinomycetota</taxon>
        <taxon>Actinomycetes</taxon>
        <taxon>Kitasatosporales</taxon>
        <taxon>Streptomycetaceae</taxon>
        <taxon>Streptomyces</taxon>
    </lineage>
</organism>
<dbReference type="Proteomes" id="UP000176005">
    <property type="component" value="Unassembled WGS sequence"/>
</dbReference>
<evidence type="ECO:0000313" key="1">
    <source>
        <dbReference type="EMBL" id="OEV10503.1"/>
    </source>
</evidence>
<evidence type="ECO:0000313" key="2">
    <source>
        <dbReference type="Proteomes" id="UP000176005"/>
    </source>
</evidence>
<protein>
    <submittedName>
        <fullName evidence="1">Uncharacterized protein</fullName>
    </submittedName>
</protein>
<name>A0A1E7L380_9ACTN</name>
<proteinExistence type="predicted"/>
<dbReference type="AlphaFoldDB" id="A0A1E7L380"/>
<sequence length="212" mass="24131">MRATMSQLRRDLRCPPGKALHWKDHVKTYSRRQHVAQTLAQLSGVQIIYVVVEKAAIPAQAGMRQNHAVFYNFAAGITMERMLLSARDWPGGPRDVVVRFGHVRGFDHRTTRSYFNIKRQTGPGWLPWQRLHGDVKFEDQAKWDGLQAADQYAGMLSAAIRPDQFGGFEAAHLLAIRHQLRRINGVSWSYGFKYLGNDVTMTGMPWWPTGGL</sequence>